<dbReference type="SMART" id="SM00034">
    <property type="entry name" value="CLECT"/>
    <property type="match status" value="1"/>
</dbReference>
<protein>
    <recommendedName>
        <fullName evidence="5">C-type lectin</fullName>
    </recommendedName>
</protein>
<proteinExistence type="predicted"/>
<sequence>IHNSSTVSINFASTLNVEYVSDSISPQDVWKSNDNFVIEFTTCIMNSEIQTTLEPIPTTIESLPKTSPKLTTEDLPGQTTLETVEEADDPYCGCALDAKFGMAEGWNSTEIWLDVVIILDTSEAMGEVALMDACTLISSFMGTEDYDMLNTKTDSQFFTRIGLISMSNEAEVLYSLNMTKFDNLADKVQIKKGLTGINVVDAFNAALAMLNDGLVSRPDRIDTRQVIYYMTNSDPKTDLSPLNQFKTSQGIIIVNDFVERIERAGLKELASDGYYRDDLQYNYTDTIQLFCKANCFCSEDKVAYAGRSADPAVRAAGGCFLAASVGVPFSKAKSNCARMGSGLVASYHDQQKNQFAQQLMSKAAPKSSYFWIGYSKEEGKWNWQDQSTDPYTNWGVDEPSTASVSNCAYVDSTSPALNW</sequence>
<accession>A0AAN5DCF3</accession>
<dbReference type="PROSITE" id="PS50234">
    <property type="entry name" value="VWFA"/>
    <property type="match status" value="1"/>
</dbReference>
<feature type="non-terminal residue" evidence="3">
    <location>
        <position position="1"/>
    </location>
</feature>
<evidence type="ECO:0000313" key="4">
    <source>
        <dbReference type="Proteomes" id="UP001328107"/>
    </source>
</evidence>
<comment type="caution">
    <text evidence="3">The sequence shown here is derived from an EMBL/GenBank/DDBJ whole genome shotgun (WGS) entry which is preliminary data.</text>
</comment>
<dbReference type="InterPro" id="IPR002035">
    <property type="entry name" value="VWF_A"/>
</dbReference>
<dbReference type="Pfam" id="PF00092">
    <property type="entry name" value="VWA"/>
    <property type="match status" value="1"/>
</dbReference>
<dbReference type="Gene3D" id="3.10.100.10">
    <property type="entry name" value="Mannose-Binding Protein A, subunit A"/>
    <property type="match status" value="1"/>
</dbReference>
<dbReference type="EMBL" id="BTRK01000006">
    <property type="protein sequence ID" value="GMR60017.1"/>
    <property type="molecule type" value="Genomic_DNA"/>
</dbReference>
<dbReference type="SUPFAM" id="SSF53300">
    <property type="entry name" value="vWA-like"/>
    <property type="match status" value="1"/>
</dbReference>
<evidence type="ECO:0000313" key="3">
    <source>
        <dbReference type="EMBL" id="GMR60017.1"/>
    </source>
</evidence>
<organism evidence="3 4">
    <name type="scientific">Pristionchus mayeri</name>
    <dbReference type="NCBI Taxonomy" id="1317129"/>
    <lineage>
        <taxon>Eukaryota</taxon>
        <taxon>Metazoa</taxon>
        <taxon>Ecdysozoa</taxon>
        <taxon>Nematoda</taxon>
        <taxon>Chromadorea</taxon>
        <taxon>Rhabditida</taxon>
        <taxon>Rhabditina</taxon>
        <taxon>Diplogasteromorpha</taxon>
        <taxon>Diplogasteroidea</taxon>
        <taxon>Neodiplogasteridae</taxon>
        <taxon>Pristionchus</taxon>
    </lineage>
</organism>
<dbReference type="SUPFAM" id="SSF56436">
    <property type="entry name" value="C-type lectin-like"/>
    <property type="match status" value="1"/>
</dbReference>
<dbReference type="PANTHER" id="PTHR31024">
    <property type="entry name" value="C-TYPE LECTIN"/>
    <property type="match status" value="1"/>
</dbReference>
<dbReference type="AlphaFoldDB" id="A0AAN5DCF3"/>
<evidence type="ECO:0000259" key="2">
    <source>
        <dbReference type="PROSITE" id="PS50234"/>
    </source>
</evidence>
<dbReference type="InterPro" id="IPR001304">
    <property type="entry name" value="C-type_lectin-like"/>
</dbReference>
<dbReference type="InterPro" id="IPR016186">
    <property type="entry name" value="C-type_lectin-like/link_sf"/>
</dbReference>
<dbReference type="CDD" id="cd00037">
    <property type="entry name" value="CLECT"/>
    <property type="match status" value="1"/>
</dbReference>
<evidence type="ECO:0008006" key="5">
    <source>
        <dbReference type="Google" id="ProtNLM"/>
    </source>
</evidence>
<gene>
    <name evidence="3" type="ORF">PMAYCL1PPCAC_30212</name>
</gene>
<feature type="domain" description="C-type lectin" evidence="1">
    <location>
        <begin position="315"/>
        <end position="419"/>
    </location>
</feature>
<feature type="domain" description="VWFA" evidence="2">
    <location>
        <begin position="114"/>
        <end position="254"/>
    </location>
</feature>
<dbReference type="InterPro" id="IPR036465">
    <property type="entry name" value="vWFA_dom_sf"/>
</dbReference>
<dbReference type="PANTHER" id="PTHR31024:SF3">
    <property type="entry name" value="C-TYPE LECTIN-RELATED"/>
    <property type="match status" value="1"/>
</dbReference>
<evidence type="ECO:0000259" key="1">
    <source>
        <dbReference type="PROSITE" id="PS50041"/>
    </source>
</evidence>
<dbReference type="InterPro" id="IPR016187">
    <property type="entry name" value="CTDL_fold"/>
</dbReference>
<dbReference type="PROSITE" id="PS50041">
    <property type="entry name" value="C_TYPE_LECTIN_2"/>
    <property type="match status" value="1"/>
</dbReference>
<dbReference type="SMART" id="SM00327">
    <property type="entry name" value="VWA"/>
    <property type="match status" value="1"/>
</dbReference>
<dbReference type="Proteomes" id="UP001328107">
    <property type="component" value="Unassembled WGS sequence"/>
</dbReference>
<keyword evidence="4" id="KW-1185">Reference proteome</keyword>
<dbReference type="Pfam" id="PF00059">
    <property type="entry name" value="Lectin_C"/>
    <property type="match status" value="1"/>
</dbReference>
<name>A0AAN5DCF3_9BILA</name>
<reference evidence="4" key="1">
    <citation type="submission" date="2022-10" db="EMBL/GenBank/DDBJ databases">
        <title>Genome assembly of Pristionchus species.</title>
        <authorList>
            <person name="Yoshida K."/>
            <person name="Sommer R.J."/>
        </authorList>
    </citation>
    <scope>NUCLEOTIDE SEQUENCE [LARGE SCALE GENOMIC DNA]</scope>
    <source>
        <strain evidence="4">RS5460</strain>
    </source>
</reference>
<dbReference type="Gene3D" id="3.40.50.410">
    <property type="entry name" value="von Willebrand factor, type A domain"/>
    <property type="match status" value="1"/>
</dbReference>